<gene>
    <name evidence="1" type="ORF">HK099_007071</name>
</gene>
<organism evidence="1 2">
    <name type="scientific">Clydaea vesicula</name>
    <dbReference type="NCBI Taxonomy" id="447962"/>
    <lineage>
        <taxon>Eukaryota</taxon>
        <taxon>Fungi</taxon>
        <taxon>Fungi incertae sedis</taxon>
        <taxon>Chytridiomycota</taxon>
        <taxon>Chytridiomycota incertae sedis</taxon>
        <taxon>Chytridiomycetes</taxon>
        <taxon>Lobulomycetales</taxon>
        <taxon>Lobulomycetaceae</taxon>
        <taxon>Clydaea</taxon>
    </lineage>
</organism>
<reference evidence="1" key="1">
    <citation type="submission" date="2020-05" db="EMBL/GenBank/DDBJ databases">
        <title>Phylogenomic resolution of chytrid fungi.</title>
        <authorList>
            <person name="Stajich J.E."/>
            <person name="Amses K."/>
            <person name="Simmons R."/>
            <person name="Seto K."/>
            <person name="Myers J."/>
            <person name="Bonds A."/>
            <person name="Quandt C.A."/>
            <person name="Barry K."/>
            <person name="Liu P."/>
            <person name="Grigoriev I."/>
            <person name="Longcore J.E."/>
            <person name="James T.Y."/>
        </authorList>
    </citation>
    <scope>NUCLEOTIDE SEQUENCE</scope>
    <source>
        <strain evidence="1">JEL0476</strain>
    </source>
</reference>
<name>A0AAD5XTW2_9FUNG</name>
<evidence type="ECO:0000313" key="2">
    <source>
        <dbReference type="Proteomes" id="UP001211065"/>
    </source>
</evidence>
<protein>
    <submittedName>
        <fullName evidence="1">Uncharacterized protein</fullName>
    </submittedName>
</protein>
<dbReference type="EMBL" id="JADGJW010000658">
    <property type="protein sequence ID" value="KAJ3214000.1"/>
    <property type="molecule type" value="Genomic_DNA"/>
</dbReference>
<evidence type="ECO:0000313" key="1">
    <source>
        <dbReference type="EMBL" id="KAJ3214000.1"/>
    </source>
</evidence>
<keyword evidence="2" id="KW-1185">Reference proteome</keyword>
<sequence>MHLKINNPFKRISRNLTTTYTQERANGNEEEEEEGIKKLEIEKKIEVKESSEEVVVEEKEGKK</sequence>
<dbReference type="AlphaFoldDB" id="A0AAD5XTW2"/>
<feature type="non-terminal residue" evidence="1">
    <location>
        <position position="63"/>
    </location>
</feature>
<accession>A0AAD5XTW2</accession>
<dbReference type="Proteomes" id="UP001211065">
    <property type="component" value="Unassembled WGS sequence"/>
</dbReference>
<proteinExistence type="predicted"/>
<comment type="caution">
    <text evidence="1">The sequence shown here is derived from an EMBL/GenBank/DDBJ whole genome shotgun (WGS) entry which is preliminary data.</text>
</comment>